<gene>
    <name evidence="2" type="ORF">CYCCA115_LOCUS13452</name>
</gene>
<name>A0AAD2FSP2_9STRA</name>
<evidence type="ECO:0000313" key="3">
    <source>
        <dbReference type="Proteomes" id="UP001295423"/>
    </source>
</evidence>
<feature type="transmembrane region" description="Helical" evidence="1">
    <location>
        <begin position="54"/>
        <end position="78"/>
    </location>
</feature>
<accession>A0AAD2FSP2</accession>
<dbReference type="Proteomes" id="UP001295423">
    <property type="component" value="Unassembled WGS sequence"/>
</dbReference>
<keyword evidence="3" id="KW-1185">Reference proteome</keyword>
<comment type="caution">
    <text evidence="2">The sequence shown here is derived from an EMBL/GenBank/DDBJ whole genome shotgun (WGS) entry which is preliminary data.</text>
</comment>
<feature type="transmembrane region" description="Helical" evidence="1">
    <location>
        <begin position="156"/>
        <end position="175"/>
    </location>
</feature>
<keyword evidence="1" id="KW-0812">Transmembrane</keyword>
<sequence length="277" mass="31151">MPFHYLSSPGAFVPAYPASPQRNGFDFMPSPTFTGLSELHGVRLLDPASQTMCVGFFSGFTTPATLIAGTSFAALFALSKRVKDTSFRTRREIMCLRMYHVFSLLSLLLSLMTVLGSQAALHCLLCPIAMPKNVAATSIYEVLQSTMNFEFLLTRWSFIMSILCFLQCTFFRMVVEFDLFFKKSRRTAATMVTSAFMGIGLALLGYLDSFESLAKWPSFWEMTKELGMIIWTKIEVERHPLQIASLSCFCIALLSLCKFLLPGSIEEEKLADNERFT</sequence>
<feature type="transmembrane region" description="Helical" evidence="1">
    <location>
        <begin position="187"/>
        <end position="207"/>
    </location>
</feature>
<reference evidence="2" key="1">
    <citation type="submission" date="2023-08" db="EMBL/GenBank/DDBJ databases">
        <authorList>
            <person name="Audoor S."/>
            <person name="Bilcke G."/>
        </authorList>
    </citation>
    <scope>NUCLEOTIDE SEQUENCE</scope>
</reference>
<proteinExistence type="predicted"/>
<evidence type="ECO:0000256" key="1">
    <source>
        <dbReference type="SAM" id="Phobius"/>
    </source>
</evidence>
<protein>
    <submittedName>
        <fullName evidence="2">Uncharacterized protein</fullName>
    </submittedName>
</protein>
<dbReference type="AlphaFoldDB" id="A0AAD2FSP2"/>
<keyword evidence="1" id="KW-0472">Membrane</keyword>
<organism evidence="2 3">
    <name type="scientific">Cylindrotheca closterium</name>
    <dbReference type="NCBI Taxonomy" id="2856"/>
    <lineage>
        <taxon>Eukaryota</taxon>
        <taxon>Sar</taxon>
        <taxon>Stramenopiles</taxon>
        <taxon>Ochrophyta</taxon>
        <taxon>Bacillariophyta</taxon>
        <taxon>Bacillariophyceae</taxon>
        <taxon>Bacillariophycidae</taxon>
        <taxon>Bacillariales</taxon>
        <taxon>Bacillariaceae</taxon>
        <taxon>Cylindrotheca</taxon>
    </lineage>
</organism>
<feature type="transmembrane region" description="Helical" evidence="1">
    <location>
        <begin position="241"/>
        <end position="261"/>
    </location>
</feature>
<keyword evidence="1" id="KW-1133">Transmembrane helix</keyword>
<evidence type="ECO:0000313" key="2">
    <source>
        <dbReference type="EMBL" id="CAJ1952238.1"/>
    </source>
</evidence>
<feature type="transmembrane region" description="Helical" evidence="1">
    <location>
        <begin position="99"/>
        <end position="121"/>
    </location>
</feature>
<dbReference type="EMBL" id="CAKOGP040001803">
    <property type="protein sequence ID" value="CAJ1952238.1"/>
    <property type="molecule type" value="Genomic_DNA"/>
</dbReference>